<keyword evidence="1" id="KW-0472">Membrane</keyword>
<feature type="transmembrane region" description="Helical" evidence="1">
    <location>
        <begin position="103"/>
        <end position="129"/>
    </location>
</feature>
<feature type="transmembrane region" description="Helical" evidence="1">
    <location>
        <begin position="230"/>
        <end position="249"/>
    </location>
</feature>
<evidence type="ECO:0000313" key="2">
    <source>
        <dbReference type="EMBL" id="SEQ37391.1"/>
    </source>
</evidence>
<gene>
    <name evidence="2" type="ORF">SAMN05216548_104120</name>
</gene>
<keyword evidence="1" id="KW-1133">Transmembrane helix</keyword>
<keyword evidence="1" id="KW-0812">Transmembrane</keyword>
<organism evidence="2 3">
    <name type="scientific">Faunimonas pinastri</name>
    <dbReference type="NCBI Taxonomy" id="1855383"/>
    <lineage>
        <taxon>Bacteria</taxon>
        <taxon>Pseudomonadati</taxon>
        <taxon>Pseudomonadota</taxon>
        <taxon>Alphaproteobacteria</taxon>
        <taxon>Hyphomicrobiales</taxon>
        <taxon>Afifellaceae</taxon>
        <taxon>Faunimonas</taxon>
    </lineage>
</organism>
<evidence type="ECO:0000256" key="1">
    <source>
        <dbReference type="SAM" id="Phobius"/>
    </source>
</evidence>
<feature type="transmembrane region" description="Helical" evidence="1">
    <location>
        <begin position="169"/>
        <end position="189"/>
    </location>
</feature>
<name>A0A1H9FHD8_9HYPH</name>
<sequence>MTFTSAFSIQIRVIRAIFWRNLYNLTGVGFLLSLIEPVFHIALIAAWHFATRIQPVFGSSTILFISNGLYPVFVFIQLSSHSHTSVNQNKIGQRFSMETPLDFVIADCVLRLFAYTLIGFVLFGLEAVFITPDAIPSDWGAIAQSMLVLAVLGFGMGAVNAAIAPIFPLWHFIYAPVSRVFMLFSGVLFITDFKPVFLRDILSWNPVLHAVSLFRMGFYPTYPTLVFDPFFMWSCAIGVVVFGLACMEVNRTRISRPA</sequence>
<keyword evidence="3" id="KW-1185">Reference proteome</keyword>
<dbReference type="STRING" id="1855383.SAMN05216548_104120"/>
<evidence type="ECO:0000313" key="3">
    <source>
        <dbReference type="Proteomes" id="UP000199647"/>
    </source>
</evidence>
<dbReference type="EMBL" id="FOFG01000004">
    <property type="protein sequence ID" value="SEQ37391.1"/>
    <property type="molecule type" value="Genomic_DNA"/>
</dbReference>
<feature type="transmembrane region" description="Helical" evidence="1">
    <location>
        <begin position="62"/>
        <end position="83"/>
    </location>
</feature>
<dbReference type="AlphaFoldDB" id="A0A1H9FHD8"/>
<feature type="transmembrane region" description="Helical" evidence="1">
    <location>
        <begin position="28"/>
        <end position="50"/>
    </location>
</feature>
<reference evidence="2 3" key="1">
    <citation type="submission" date="2016-10" db="EMBL/GenBank/DDBJ databases">
        <authorList>
            <person name="de Groot N.N."/>
        </authorList>
    </citation>
    <scope>NUCLEOTIDE SEQUENCE [LARGE SCALE GENOMIC DNA]</scope>
    <source>
        <strain evidence="2 3">A52C2</strain>
    </source>
</reference>
<accession>A0A1H9FHD8</accession>
<feature type="transmembrane region" description="Helical" evidence="1">
    <location>
        <begin position="141"/>
        <end position="163"/>
    </location>
</feature>
<proteinExistence type="predicted"/>
<dbReference type="Proteomes" id="UP000199647">
    <property type="component" value="Unassembled WGS sequence"/>
</dbReference>
<protein>
    <submittedName>
        <fullName evidence="2">Capsular polysaccharide transport system permease protein</fullName>
    </submittedName>
</protein>
<dbReference type="RefSeq" id="WP_092495998.1">
    <property type="nucleotide sequence ID" value="NZ_FOFG01000004.1"/>
</dbReference>
<dbReference type="OrthoDB" id="8479094at2"/>